<dbReference type="KEGG" id="sno:Snov_3744"/>
<keyword evidence="2" id="KW-1185">Reference proteome</keyword>
<dbReference type="InterPro" id="IPR021519">
    <property type="entry name" value="DUF3182"/>
</dbReference>
<evidence type="ECO:0000313" key="1">
    <source>
        <dbReference type="EMBL" id="ADH91014.1"/>
    </source>
</evidence>
<evidence type="ECO:0000313" key="2">
    <source>
        <dbReference type="Proteomes" id="UP000006633"/>
    </source>
</evidence>
<dbReference type="RefSeq" id="WP_013168515.1">
    <property type="nucleotide sequence ID" value="NC_014217.1"/>
</dbReference>
<dbReference type="Proteomes" id="UP000006633">
    <property type="component" value="Chromosome"/>
</dbReference>
<accession>D7AAZ7</accession>
<proteinExistence type="predicted"/>
<sequence>MPNRLSANETGIPGAAAAMPAPVVLLPQGGDPAGHRLRTTAALAERIARLRGSLFLGIHEAPIPGARYYAVPTATLIGGEEAALFGIESEFDLFGGLVPYTVQAGKAITHGLVGRQAHAPAGYSPGFASAVRHVVLDGFSAFDLRSAHAAGRRLIEAGPVRLKPAWADGGLQQDAVADVDALDAALDRLDQERLDRCGLVLEQDLTENVVYSIGRVRIGDTVLSYYGFQSATIDNSGRAAYGGSTLTVMPGELDRLLALPLDEDTHAAVRCALAYDNAALLHFPGLIASRRNYDVICGQDAAGMRKTGVLEQSWRIGGASGAEIAAFEALAEDPTLASVRAACVEVYGDRPEPPADGFVYFTGDDPEVGPLTKYARIEARHRAL</sequence>
<dbReference type="EMBL" id="CP002026">
    <property type="protein sequence ID" value="ADH91014.1"/>
    <property type="molecule type" value="Genomic_DNA"/>
</dbReference>
<gene>
    <name evidence="1" type="ordered locus">Snov_3744</name>
</gene>
<dbReference type="AlphaFoldDB" id="D7AAZ7"/>
<name>D7AAZ7_ANCN5</name>
<reference evidence="1 2" key="1">
    <citation type="journal article" date="2012" name="Stand. Genomic Sci.">
        <title>Complete genome sequence of the facultatively chemolithoautotrophic and methylotrophic alpha Proteobacterium Starkeya novella type strain (ATCC 8093(T)).</title>
        <authorList>
            <person name="Kappler U."/>
            <person name="Davenport K."/>
            <person name="Beatson S."/>
            <person name="Lucas S."/>
            <person name="Lapidus A."/>
            <person name="Copeland A."/>
            <person name="Berry K.W."/>
            <person name="Glavina Del Rio T."/>
            <person name="Hammon N."/>
            <person name="Dalin E."/>
            <person name="Tice H."/>
            <person name="Pitluck S."/>
            <person name="Richardson P."/>
            <person name="Bruce D."/>
            <person name="Goodwin L.A."/>
            <person name="Han C."/>
            <person name="Tapia R."/>
            <person name="Detter J.C."/>
            <person name="Chang Y.J."/>
            <person name="Jeffries C.D."/>
            <person name="Land M."/>
            <person name="Hauser L."/>
            <person name="Kyrpides N.C."/>
            <person name="Goker M."/>
            <person name="Ivanova N."/>
            <person name="Klenk H.P."/>
            <person name="Woyke T."/>
        </authorList>
    </citation>
    <scope>NUCLEOTIDE SEQUENCE [LARGE SCALE GENOMIC DNA]</scope>
    <source>
        <strain evidence="2">ATCC 8093 / DSM 506 / JCM 20403 / CCM 1077 / IAM 12100 / NBRC 12443 / NCIMB 10456</strain>
    </source>
</reference>
<dbReference type="STRING" id="639283.Snov_3744"/>
<dbReference type="Pfam" id="PF11379">
    <property type="entry name" value="DUF3182"/>
    <property type="match status" value="1"/>
</dbReference>
<dbReference type="OrthoDB" id="8648979at2"/>
<protein>
    <submittedName>
        <fullName evidence="1">Biotin carboxylase</fullName>
    </submittedName>
</protein>
<dbReference type="eggNOG" id="ENOG502Z7TD">
    <property type="taxonomic scope" value="Bacteria"/>
</dbReference>
<dbReference type="HOGENOM" id="CLU_749799_0_0_5"/>
<organism evidence="1 2">
    <name type="scientific">Ancylobacter novellus (strain ATCC 8093 / DSM 506 / JCM 20403 / CCM 1077 / IAM 12100 / NBRC 12443 / NCIMB 10456)</name>
    <name type="common">Starkeya novella</name>
    <dbReference type="NCBI Taxonomy" id="639283"/>
    <lineage>
        <taxon>Bacteria</taxon>
        <taxon>Pseudomonadati</taxon>
        <taxon>Pseudomonadota</taxon>
        <taxon>Alphaproteobacteria</taxon>
        <taxon>Hyphomicrobiales</taxon>
        <taxon>Xanthobacteraceae</taxon>
        <taxon>Ancylobacter</taxon>
    </lineage>
</organism>